<dbReference type="AlphaFoldDB" id="A0A8B6GDK0"/>
<protein>
    <submittedName>
        <fullName evidence="1">Uncharacterized protein</fullName>
    </submittedName>
</protein>
<organism evidence="1 2">
    <name type="scientific">Mytilus galloprovincialis</name>
    <name type="common">Mediterranean mussel</name>
    <dbReference type="NCBI Taxonomy" id="29158"/>
    <lineage>
        <taxon>Eukaryota</taxon>
        <taxon>Metazoa</taxon>
        <taxon>Spiralia</taxon>
        <taxon>Lophotrochozoa</taxon>
        <taxon>Mollusca</taxon>
        <taxon>Bivalvia</taxon>
        <taxon>Autobranchia</taxon>
        <taxon>Pteriomorphia</taxon>
        <taxon>Mytilida</taxon>
        <taxon>Mytiloidea</taxon>
        <taxon>Mytilidae</taxon>
        <taxon>Mytilinae</taxon>
        <taxon>Mytilus</taxon>
    </lineage>
</organism>
<feature type="non-terminal residue" evidence="1">
    <location>
        <position position="492"/>
    </location>
</feature>
<comment type="caution">
    <text evidence="1">The sequence shown here is derived from an EMBL/GenBank/DDBJ whole genome shotgun (WGS) entry which is preliminary data.</text>
</comment>
<dbReference type="Proteomes" id="UP000596742">
    <property type="component" value="Unassembled WGS sequence"/>
</dbReference>
<sequence>FVANNLCCYGDSVYHIKMIYWLSIMTTSISISQRFMIKEIIFPIVHYPFLDGDKGFRYHKLVKTFTKFYHRFLHPIFYGNILYIAQKFVGMTRVMFFSLIEFLVLKHMQILELNIFRLSTITSNEFMKIDCTFKCMYYLRCFMTISHYLWIVTYIKLSTYNCFVIQDQNILNMPISIIYINDFNESFMVLTGYNTKLIPTIFLLAVCPQCTNQLMIGRYIQAEFFVRAKYNKLLVSNLQERLISTKLKRSCVQTFLFLNRQIHDVKLFTLFTKHTVPLFNFLSSCCRVLKLKRFNWFCLYTVDSFNFNRFCRNRFGTSPVINTQVVNDTHTNIEIHKRESSMDLISNGLYLSSGPKNIHMHFCSFFHKIELKRSSGKSLLINTTIIYGPIGAYLTIPDMPTVFNRIKSVSNRHAVVTDSVVFYHAKDTNRIENGIIGTNSFGNGSLSTLPEQCLIVVVIDLFLQILTKNDFLQNSIKIYWNVHNTILNYYPY</sequence>
<evidence type="ECO:0000313" key="2">
    <source>
        <dbReference type="Proteomes" id="UP000596742"/>
    </source>
</evidence>
<proteinExistence type="predicted"/>
<keyword evidence="2" id="KW-1185">Reference proteome</keyword>
<dbReference type="EMBL" id="UYJE01008273">
    <property type="protein sequence ID" value="VDI62525.1"/>
    <property type="molecule type" value="Genomic_DNA"/>
</dbReference>
<evidence type="ECO:0000313" key="1">
    <source>
        <dbReference type="EMBL" id="VDI62525.1"/>
    </source>
</evidence>
<reference evidence="1" key="1">
    <citation type="submission" date="2018-11" db="EMBL/GenBank/DDBJ databases">
        <authorList>
            <person name="Alioto T."/>
            <person name="Alioto T."/>
        </authorList>
    </citation>
    <scope>NUCLEOTIDE SEQUENCE</scope>
</reference>
<name>A0A8B6GDK0_MYTGA</name>
<feature type="non-terminal residue" evidence="1">
    <location>
        <position position="1"/>
    </location>
</feature>
<accession>A0A8B6GDK0</accession>
<gene>
    <name evidence="1" type="ORF">MGAL_10B035356</name>
</gene>